<proteinExistence type="predicted"/>
<dbReference type="GO" id="GO:0004553">
    <property type="term" value="F:hydrolase activity, hydrolyzing O-glycosyl compounds"/>
    <property type="evidence" value="ECO:0007669"/>
    <property type="project" value="InterPro"/>
</dbReference>
<dbReference type="PANTHER" id="PTHR43651">
    <property type="entry name" value="1,4-ALPHA-GLUCAN-BRANCHING ENZYME"/>
    <property type="match status" value="1"/>
</dbReference>
<name>A0A250L4U8_9BURK</name>
<accession>A0A250L4U8</accession>
<evidence type="ECO:0000259" key="2">
    <source>
        <dbReference type="Pfam" id="PF02922"/>
    </source>
</evidence>
<evidence type="ECO:0000313" key="4">
    <source>
        <dbReference type="EMBL" id="BBA39606.1"/>
    </source>
</evidence>
<dbReference type="InterPro" id="IPR013783">
    <property type="entry name" value="Ig-like_fold"/>
</dbReference>
<dbReference type="InterPro" id="IPR004193">
    <property type="entry name" value="Glyco_hydro_13_N"/>
</dbReference>
<reference evidence="4" key="2">
    <citation type="journal article" date="2017" name="Genome Announc.">
        <title>High-Quality Draft Genome Sequence of Burkholderia contaminans CH-1, a Gram-Negative Bacterium That Metabolizes 2-Azahypoxanthine, a Plant Growth-Regulating Compound.</title>
        <authorList>
            <person name="Choi J.-H."/>
            <person name="Sugiura H."/>
            <person name="Moriuchi R."/>
            <person name="Kawagishi H."/>
            <person name="Dohra H."/>
        </authorList>
    </citation>
    <scope>NUCLEOTIDE SEQUENCE</scope>
    <source>
        <strain evidence="4">CH-1</strain>
    </source>
</reference>
<dbReference type="GO" id="GO:0005975">
    <property type="term" value="P:carbohydrate metabolic process"/>
    <property type="evidence" value="ECO:0007669"/>
    <property type="project" value="InterPro"/>
</dbReference>
<dbReference type="SUPFAM" id="SSF51445">
    <property type="entry name" value="(Trans)glycosidases"/>
    <property type="match status" value="1"/>
</dbReference>
<dbReference type="InterPro" id="IPR022567">
    <property type="entry name" value="DUF3459"/>
</dbReference>
<feature type="domain" description="DUF3459" evidence="3">
    <location>
        <begin position="481"/>
        <end position="540"/>
    </location>
</feature>
<keyword evidence="1" id="KW-0119">Carbohydrate metabolism</keyword>
<dbReference type="Pfam" id="PF02922">
    <property type="entry name" value="CBM_48"/>
    <property type="match status" value="1"/>
</dbReference>
<sequence>MPGPDAPRPAGAAMPLGTHEERMMSDCPHDPYAQHHIHCLPFGAQPCGALCATPRTHFRVWAPGSTQVQLELDTGFGPLLVPMAAAGTNWFEVFADCGAGALYRYRLDDAVSIPDPASRSQPEGLNGPSEVIDPRAFTWRNTFWHGRAWEDIALYAIRPHAVGGFDGVRRRLPQLARLGVTALELLASPHDSLPFAPLAAEGGPDALKALIDDAHGYGLAVLLELDYARFGSGTDALRHYAAPFFHTRDDPLQAPPLALDHPEVCDFFCDNALYWIDEYRCDGLRLREADRIGVSWLREIADRVRAAVPADRLIHLVLGSERHPAHLADTHFDAQWNGCGERALHRLTGRDTSAHEGISTHQSIHTLARALTAAGAAFQPAGVGEGMAADSGLSLTSLVLSDGAWRDSGQGDHGQEAGLAALALSLLTPQIPLIFDETARDADRAHFVQSALAVRAKLIAPRLSDCRPQEARALKSDGDGDADALLASWKLADDETLTIALNLSPDAVPFDAPRGRVVFETPARARDRVDEGVLPPYALVAWLTGDVNRYALTHDARRIDDGASRGWRPNLNA</sequence>
<reference evidence="4" key="1">
    <citation type="journal article" date="2016" name="Biosci. Biotechnol. Biochem.">
        <title>Bioconversion of AHX to AOH by resting cells of Burkholderia contaminans CH-1.</title>
        <authorList>
            <person name="Choi J.H."/>
            <person name="Kikuchi A."/>
            <person name="Pumkaeo P."/>
            <person name="Hirai H."/>
            <person name="Tokuyama S."/>
            <person name="Kawagishi H."/>
        </authorList>
    </citation>
    <scope>NUCLEOTIDE SEQUENCE</scope>
    <source>
        <strain evidence="4">CH-1</strain>
    </source>
</reference>
<dbReference type="CDD" id="cd02853">
    <property type="entry name" value="E_set_MTHase_like_N"/>
    <property type="match status" value="1"/>
</dbReference>
<feature type="domain" description="Glycoside hydrolase family 13 N-terminal" evidence="2">
    <location>
        <begin position="41"/>
        <end position="109"/>
    </location>
</feature>
<protein>
    <submittedName>
        <fullName evidence="4">Alpha-amylase</fullName>
    </submittedName>
</protein>
<evidence type="ECO:0000256" key="1">
    <source>
        <dbReference type="ARBA" id="ARBA00023277"/>
    </source>
</evidence>
<dbReference type="PANTHER" id="PTHR43651:SF11">
    <property type="entry name" value="MALTO-OLIGOSYLTREHALOSE TREHALOHYDROLASE"/>
    <property type="match status" value="1"/>
</dbReference>
<dbReference type="Gene3D" id="2.60.40.10">
    <property type="entry name" value="Immunoglobulins"/>
    <property type="match status" value="1"/>
</dbReference>
<organism evidence="4">
    <name type="scientific">Burkholderia contaminans</name>
    <dbReference type="NCBI Taxonomy" id="488447"/>
    <lineage>
        <taxon>Bacteria</taxon>
        <taxon>Pseudomonadati</taxon>
        <taxon>Pseudomonadota</taxon>
        <taxon>Betaproteobacteria</taxon>
        <taxon>Burkholderiales</taxon>
        <taxon>Burkholderiaceae</taxon>
        <taxon>Burkholderia</taxon>
        <taxon>Burkholderia cepacia complex</taxon>
    </lineage>
</organism>
<dbReference type="Gene3D" id="3.20.20.80">
    <property type="entry name" value="Glycosidases"/>
    <property type="match status" value="1"/>
</dbReference>
<dbReference type="Pfam" id="PF11941">
    <property type="entry name" value="DUF3459"/>
    <property type="match status" value="1"/>
</dbReference>
<dbReference type="InterPro" id="IPR017853">
    <property type="entry name" value="GH"/>
</dbReference>
<gene>
    <name evidence="4" type="ORF">BCCH1_20290</name>
</gene>
<dbReference type="AlphaFoldDB" id="A0A250L4U8"/>
<dbReference type="EMBL" id="AP018357">
    <property type="protein sequence ID" value="BBA39606.1"/>
    <property type="molecule type" value="Genomic_DNA"/>
</dbReference>
<evidence type="ECO:0000259" key="3">
    <source>
        <dbReference type="Pfam" id="PF11941"/>
    </source>
</evidence>